<protein>
    <submittedName>
        <fullName evidence="2">Uncharacterized protein</fullName>
    </submittedName>
</protein>
<name>E9FWY2_DAPPU</name>
<accession>E9FWY2</accession>
<reference evidence="2 3" key="1">
    <citation type="journal article" date="2011" name="Science">
        <title>The ecoresponsive genome of Daphnia pulex.</title>
        <authorList>
            <person name="Colbourne J.K."/>
            <person name="Pfrender M.E."/>
            <person name="Gilbert D."/>
            <person name="Thomas W.K."/>
            <person name="Tucker A."/>
            <person name="Oakley T.H."/>
            <person name="Tokishita S."/>
            <person name="Aerts A."/>
            <person name="Arnold G.J."/>
            <person name="Basu M.K."/>
            <person name="Bauer D.J."/>
            <person name="Caceres C.E."/>
            <person name="Carmel L."/>
            <person name="Casola C."/>
            <person name="Choi J.H."/>
            <person name="Detter J.C."/>
            <person name="Dong Q."/>
            <person name="Dusheyko S."/>
            <person name="Eads B.D."/>
            <person name="Frohlich T."/>
            <person name="Geiler-Samerotte K.A."/>
            <person name="Gerlach D."/>
            <person name="Hatcher P."/>
            <person name="Jogdeo S."/>
            <person name="Krijgsveld J."/>
            <person name="Kriventseva E.V."/>
            <person name="Kultz D."/>
            <person name="Laforsch C."/>
            <person name="Lindquist E."/>
            <person name="Lopez J."/>
            <person name="Manak J.R."/>
            <person name="Muller J."/>
            <person name="Pangilinan J."/>
            <person name="Patwardhan R.P."/>
            <person name="Pitluck S."/>
            <person name="Pritham E.J."/>
            <person name="Rechtsteiner A."/>
            <person name="Rho M."/>
            <person name="Rogozin I.B."/>
            <person name="Sakarya O."/>
            <person name="Salamov A."/>
            <person name="Schaack S."/>
            <person name="Shapiro H."/>
            <person name="Shiga Y."/>
            <person name="Skalitzky C."/>
            <person name="Smith Z."/>
            <person name="Souvorov A."/>
            <person name="Sung W."/>
            <person name="Tang Z."/>
            <person name="Tsuchiya D."/>
            <person name="Tu H."/>
            <person name="Vos H."/>
            <person name="Wang M."/>
            <person name="Wolf Y.I."/>
            <person name="Yamagata H."/>
            <person name="Yamada T."/>
            <person name="Ye Y."/>
            <person name="Shaw J.R."/>
            <person name="Andrews J."/>
            <person name="Crease T.J."/>
            <person name="Tang H."/>
            <person name="Lucas S.M."/>
            <person name="Robertson H.M."/>
            <person name="Bork P."/>
            <person name="Koonin E.V."/>
            <person name="Zdobnov E.M."/>
            <person name="Grigoriev I.V."/>
            <person name="Lynch M."/>
            <person name="Boore J.L."/>
        </authorList>
    </citation>
    <scope>NUCLEOTIDE SEQUENCE [LARGE SCALE GENOMIC DNA]</scope>
</reference>
<gene>
    <name evidence="2" type="ORF">DAPPUDRAFT_311454</name>
</gene>
<dbReference type="Proteomes" id="UP000000305">
    <property type="component" value="Unassembled WGS sequence"/>
</dbReference>
<dbReference type="EMBL" id="GL732526">
    <property type="protein sequence ID" value="EFX88355.1"/>
    <property type="molecule type" value="Genomic_DNA"/>
</dbReference>
<organism evidence="2 3">
    <name type="scientific">Daphnia pulex</name>
    <name type="common">Water flea</name>
    <dbReference type="NCBI Taxonomy" id="6669"/>
    <lineage>
        <taxon>Eukaryota</taxon>
        <taxon>Metazoa</taxon>
        <taxon>Ecdysozoa</taxon>
        <taxon>Arthropoda</taxon>
        <taxon>Crustacea</taxon>
        <taxon>Branchiopoda</taxon>
        <taxon>Diplostraca</taxon>
        <taxon>Cladocera</taxon>
        <taxon>Anomopoda</taxon>
        <taxon>Daphniidae</taxon>
        <taxon>Daphnia</taxon>
    </lineage>
</organism>
<feature type="region of interest" description="Disordered" evidence="1">
    <location>
        <begin position="58"/>
        <end position="95"/>
    </location>
</feature>
<proteinExistence type="predicted"/>
<dbReference type="InParanoid" id="E9FWY2"/>
<evidence type="ECO:0000313" key="3">
    <source>
        <dbReference type="Proteomes" id="UP000000305"/>
    </source>
</evidence>
<dbReference type="HOGENOM" id="CLU_2374907_0_0_1"/>
<evidence type="ECO:0000256" key="1">
    <source>
        <dbReference type="SAM" id="MobiDB-lite"/>
    </source>
</evidence>
<feature type="compositionally biased region" description="Acidic residues" evidence="1">
    <location>
        <begin position="69"/>
        <end position="81"/>
    </location>
</feature>
<dbReference type="AlphaFoldDB" id="E9FWY2"/>
<keyword evidence="3" id="KW-1185">Reference proteome</keyword>
<dbReference type="KEGG" id="dpx:DAPPUDRAFT_311454"/>
<evidence type="ECO:0000313" key="2">
    <source>
        <dbReference type="EMBL" id="EFX88355.1"/>
    </source>
</evidence>
<sequence>MDHNIAAHFSGIETSNHPMKSIIFTVEDGTKSALTKSLEKFKKEVNTYLTECIEKNKTTSSQVDSCAVNDEELDSDEDDNENMASTRPNKVPKLV</sequence>
<dbReference type="OrthoDB" id="6375140at2759"/>